<feature type="non-terminal residue" evidence="3">
    <location>
        <position position="1"/>
    </location>
</feature>
<proteinExistence type="predicted"/>
<dbReference type="InterPro" id="IPR006675">
    <property type="entry name" value="HDIG_dom"/>
</dbReference>
<dbReference type="PROSITE" id="PS51831">
    <property type="entry name" value="HD"/>
    <property type="match status" value="1"/>
</dbReference>
<dbReference type="PANTHER" id="PTHR37294">
    <property type="entry name" value="3'-5' EXORIBONUCLEASE YHAM"/>
    <property type="match status" value="1"/>
</dbReference>
<accession>X1GGE1</accession>
<dbReference type="AlphaFoldDB" id="X1GGE1"/>
<dbReference type="CDD" id="cd00077">
    <property type="entry name" value="HDc"/>
    <property type="match status" value="1"/>
</dbReference>
<feature type="domain" description="HD" evidence="2">
    <location>
        <begin position="22"/>
        <end position="139"/>
    </location>
</feature>
<keyword evidence="1" id="KW-0378">Hydrolase</keyword>
<dbReference type="SMART" id="SM00471">
    <property type="entry name" value="HDc"/>
    <property type="match status" value="1"/>
</dbReference>
<dbReference type="GO" id="GO:0016787">
    <property type="term" value="F:hydrolase activity"/>
    <property type="evidence" value="ECO:0007669"/>
    <property type="project" value="UniProtKB-KW"/>
</dbReference>
<evidence type="ECO:0000256" key="1">
    <source>
        <dbReference type="ARBA" id="ARBA00022801"/>
    </source>
</evidence>
<evidence type="ECO:0000313" key="3">
    <source>
        <dbReference type="EMBL" id="GAH56287.1"/>
    </source>
</evidence>
<dbReference type="EMBL" id="BARU01017095">
    <property type="protein sequence ID" value="GAH56287.1"/>
    <property type="molecule type" value="Genomic_DNA"/>
</dbReference>
<sequence length="179" mass="20261">TFKKAPCAKIHHHNYIGGLIEHTQSVMTLCETITELYPELDRDLLLAGAILHDVGKTAAYEYAFRIDVTEEGGLIDHIVLGYGMVKDKISGIKNFPEELALRLLHLILSHHNYGEWGSPVKPLFAEAEALCYADLLDSRLKEFVQIQKREAAKGKEGVWSDYSRGLDRFFYLGRGKEKN</sequence>
<dbReference type="NCBIfam" id="TIGR00277">
    <property type="entry name" value="HDIG"/>
    <property type="match status" value="1"/>
</dbReference>
<dbReference type="Pfam" id="PF01966">
    <property type="entry name" value="HD"/>
    <property type="match status" value="1"/>
</dbReference>
<dbReference type="InterPro" id="IPR050798">
    <property type="entry name" value="YhaM_exoribonuc/phosphodiest"/>
</dbReference>
<dbReference type="Gene3D" id="1.10.3210.10">
    <property type="entry name" value="Hypothetical protein af1432"/>
    <property type="match status" value="1"/>
</dbReference>
<name>X1GGE1_9ZZZZ</name>
<dbReference type="SUPFAM" id="SSF109604">
    <property type="entry name" value="HD-domain/PDEase-like"/>
    <property type="match status" value="1"/>
</dbReference>
<reference evidence="3" key="1">
    <citation type="journal article" date="2014" name="Front. Microbiol.">
        <title>High frequency of phylogenetically diverse reductive dehalogenase-homologous genes in deep subseafloor sedimentary metagenomes.</title>
        <authorList>
            <person name="Kawai M."/>
            <person name="Futagami T."/>
            <person name="Toyoda A."/>
            <person name="Takaki Y."/>
            <person name="Nishi S."/>
            <person name="Hori S."/>
            <person name="Arai W."/>
            <person name="Tsubouchi T."/>
            <person name="Morono Y."/>
            <person name="Uchiyama I."/>
            <person name="Ito T."/>
            <person name="Fujiyama A."/>
            <person name="Inagaki F."/>
            <person name="Takami H."/>
        </authorList>
    </citation>
    <scope>NUCLEOTIDE SEQUENCE</scope>
    <source>
        <strain evidence="3">Expedition CK06-06</strain>
    </source>
</reference>
<dbReference type="PANTHER" id="PTHR37294:SF1">
    <property type="entry name" value="3'-5' EXORIBONUCLEASE YHAM"/>
    <property type="match status" value="1"/>
</dbReference>
<gene>
    <name evidence="3" type="ORF">S03H2_28383</name>
</gene>
<dbReference type="InterPro" id="IPR003607">
    <property type="entry name" value="HD/PDEase_dom"/>
</dbReference>
<dbReference type="GO" id="GO:0031125">
    <property type="term" value="P:rRNA 3'-end processing"/>
    <property type="evidence" value="ECO:0007669"/>
    <property type="project" value="TreeGrafter"/>
</dbReference>
<dbReference type="InterPro" id="IPR006674">
    <property type="entry name" value="HD_domain"/>
</dbReference>
<protein>
    <recommendedName>
        <fullName evidence="2">HD domain-containing protein</fullName>
    </recommendedName>
</protein>
<organism evidence="3">
    <name type="scientific">marine sediment metagenome</name>
    <dbReference type="NCBI Taxonomy" id="412755"/>
    <lineage>
        <taxon>unclassified sequences</taxon>
        <taxon>metagenomes</taxon>
        <taxon>ecological metagenomes</taxon>
    </lineage>
</organism>
<evidence type="ECO:0000259" key="2">
    <source>
        <dbReference type="PROSITE" id="PS51831"/>
    </source>
</evidence>
<comment type="caution">
    <text evidence="3">The sequence shown here is derived from an EMBL/GenBank/DDBJ whole genome shotgun (WGS) entry which is preliminary data.</text>
</comment>